<accession>A0AAU9K5J5</accession>
<reference evidence="2" key="1">
    <citation type="submission" date="2021-09" db="EMBL/GenBank/DDBJ databases">
        <authorList>
            <consortium name="AG Swart"/>
            <person name="Singh M."/>
            <person name="Singh A."/>
            <person name="Seah K."/>
            <person name="Emmerich C."/>
        </authorList>
    </citation>
    <scope>NUCLEOTIDE SEQUENCE</scope>
    <source>
        <strain evidence="2">ATCC30299</strain>
    </source>
</reference>
<dbReference type="EMBL" id="CAJZBQ010000060">
    <property type="protein sequence ID" value="CAG9334838.1"/>
    <property type="molecule type" value="Genomic_DNA"/>
</dbReference>
<evidence type="ECO:0008006" key="4">
    <source>
        <dbReference type="Google" id="ProtNLM"/>
    </source>
</evidence>
<comment type="caution">
    <text evidence="2">The sequence shown here is derived from an EMBL/GenBank/DDBJ whole genome shotgun (WGS) entry which is preliminary data.</text>
</comment>
<organism evidence="2 3">
    <name type="scientific">Blepharisma stoltei</name>
    <dbReference type="NCBI Taxonomy" id="1481888"/>
    <lineage>
        <taxon>Eukaryota</taxon>
        <taxon>Sar</taxon>
        <taxon>Alveolata</taxon>
        <taxon>Ciliophora</taxon>
        <taxon>Postciliodesmatophora</taxon>
        <taxon>Heterotrichea</taxon>
        <taxon>Heterotrichida</taxon>
        <taxon>Blepharismidae</taxon>
        <taxon>Blepharisma</taxon>
    </lineage>
</organism>
<keyword evidence="1" id="KW-0812">Transmembrane</keyword>
<keyword evidence="3" id="KW-1185">Reference proteome</keyword>
<feature type="transmembrane region" description="Helical" evidence="1">
    <location>
        <begin position="12"/>
        <end position="31"/>
    </location>
</feature>
<evidence type="ECO:0000313" key="3">
    <source>
        <dbReference type="Proteomes" id="UP001162131"/>
    </source>
</evidence>
<protein>
    <recommendedName>
        <fullName evidence="4">ATP synthase F0 subunit 8</fullName>
    </recommendedName>
</protein>
<gene>
    <name evidence="2" type="ORF">BSTOLATCC_MIC62423</name>
</gene>
<sequence length="125" mass="14850">MLIYKDDPPSFIFMIVISIVIVMTFWVVWNFDYRLEILTKIIVSIIGDSHSWLVEVRGFPMICIADSGSYDHQYKEQGYRKCPFTDWPEQLALSKDSVFVQQSSIVLPKRHLIIRIRPFWRTFEC</sequence>
<keyword evidence="1" id="KW-1133">Transmembrane helix</keyword>
<evidence type="ECO:0000313" key="2">
    <source>
        <dbReference type="EMBL" id="CAG9334838.1"/>
    </source>
</evidence>
<proteinExistence type="predicted"/>
<evidence type="ECO:0000256" key="1">
    <source>
        <dbReference type="SAM" id="Phobius"/>
    </source>
</evidence>
<name>A0AAU9K5J5_9CILI</name>
<dbReference type="AlphaFoldDB" id="A0AAU9K5J5"/>
<dbReference type="Proteomes" id="UP001162131">
    <property type="component" value="Unassembled WGS sequence"/>
</dbReference>
<keyword evidence="1" id="KW-0472">Membrane</keyword>